<dbReference type="InterPro" id="IPR037294">
    <property type="entry name" value="ABC_BtuC-like"/>
</dbReference>
<evidence type="ECO:0000256" key="3">
    <source>
        <dbReference type="ARBA" id="ARBA00022448"/>
    </source>
</evidence>
<comment type="subcellular location">
    <subcellularLocation>
        <location evidence="1">Cell membrane</location>
        <topology evidence="1">Multi-pass membrane protein</topology>
    </subcellularLocation>
</comment>
<keyword evidence="4" id="KW-1003">Cell membrane</keyword>
<comment type="similarity">
    <text evidence="2">Belongs to the binding-protein-dependent transport system permease family. FecCD subfamily.</text>
</comment>
<evidence type="ECO:0000313" key="9">
    <source>
        <dbReference type="EMBL" id="ADL18907.1"/>
    </source>
</evidence>
<dbReference type="OrthoDB" id="57034at2157"/>
<evidence type="ECO:0000256" key="1">
    <source>
        <dbReference type="ARBA" id="ARBA00004651"/>
    </source>
</evidence>
<organism evidence="9 10">
    <name type="scientific">Acidilobus saccharovorans (strain DSM 16705 / JCM 18335 / VKM B-2471 / 345-15)</name>
    <dbReference type="NCBI Taxonomy" id="666510"/>
    <lineage>
        <taxon>Archaea</taxon>
        <taxon>Thermoproteota</taxon>
        <taxon>Thermoprotei</taxon>
        <taxon>Acidilobales</taxon>
        <taxon>Acidilobaceae</taxon>
        <taxon>Acidilobus</taxon>
    </lineage>
</organism>
<feature type="transmembrane region" description="Helical" evidence="8">
    <location>
        <begin position="144"/>
        <end position="164"/>
    </location>
</feature>
<evidence type="ECO:0000256" key="2">
    <source>
        <dbReference type="ARBA" id="ARBA00007935"/>
    </source>
</evidence>
<dbReference type="Pfam" id="PF01032">
    <property type="entry name" value="FecCD"/>
    <property type="match status" value="1"/>
</dbReference>
<dbReference type="PANTHER" id="PTHR30472">
    <property type="entry name" value="FERRIC ENTEROBACTIN TRANSPORT SYSTEM PERMEASE PROTEIN"/>
    <property type="match status" value="1"/>
</dbReference>
<evidence type="ECO:0000313" key="10">
    <source>
        <dbReference type="Proteomes" id="UP000000346"/>
    </source>
</evidence>
<dbReference type="GO" id="GO:0005886">
    <property type="term" value="C:plasma membrane"/>
    <property type="evidence" value="ECO:0007669"/>
    <property type="project" value="UniProtKB-SubCell"/>
</dbReference>
<dbReference type="GO" id="GO:0022857">
    <property type="term" value="F:transmembrane transporter activity"/>
    <property type="evidence" value="ECO:0007669"/>
    <property type="project" value="InterPro"/>
</dbReference>
<dbReference type="Proteomes" id="UP000000346">
    <property type="component" value="Chromosome"/>
</dbReference>
<sequence>MRAGQLRWLAPPILLALASLASVSIGPYSRVGLPQLVDLMVGHDIPSTYFYIIVYRLTRTAAAIVLGVSLASAGASLQYTLRNPLVDPYLAGVASGALLGVTLMIYLGRVGFLELYAAAMAGGLLTLALVTVVSSLAGGGASTFLITGVAASYLLSGLTMFLMIDLGPRLPGALYWMFGSVAFVTANILEKSAAVAAASLAGLLLLARKVNTFMLGDEVARSLGVNVSLVRALSFLLASSATSAVVAMSGPVGFIGLVSPWLARRMYGSNFTTVLPAAATIGATLTVLSDIAARLVIYPSEAPLTAVTSVFGAPLLVYILLKSRSEGSW</sequence>
<dbReference type="HOGENOM" id="CLU_013016_0_3_2"/>
<feature type="transmembrane region" description="Helical" evidence="8">
    <location>
        <begin position="89"/>
        <end position="109"/>
    </location>
</feature>
<evidence type="ECO:0000256" key="7">
    <source>
        <dbReference type="ARBA" id="ARBA00023136"/>
    </source>
</evidence>
<feature type="transmembrane region" description="Helical" evidence="8">
    <location>
        <begin position="115"/>
        <end position="137"/>
    </location>
</feature>
<reference evidence="9 10" key="1">
    <citation type="journal article" date="2010" name="Appl. Environ. Microbiol.">
        <title>The genome sequence of the crenarchaeon Acidilobus saccharovorans supports a new order, Acidilobales, and suggests an important ecological role in terrestrial acidic hot springs.</title>
        <authorList>
            <person name="Mardanov A.V."/>
            <person name="Svetlitchnyi V.A."/>
            <person name="Beletsky A.V."/>
            <person name="Prokofeva M.I."/>
            <person name="Bonch-Osmolovskaya E.A."/>
            <person name="Ravin N.V."/>
            <person name="Skryabin K.G."/>
        </authorList>
    </citation>
    <scope>NUCLEOTIDE SEQUENCE [LARGE SCALE GENOMIC DNA]</scope>
    <source>
        <strain evidence="10">DSM 16705 / JCM 18335 / VKM B-2471 / 345-15</strain>
    </source>
</reference>
<evidence type="ECO:0000256" key="6">
    <source>
        <dbReference type="ARBA" id="ARBA00022989"/>
    </source>
</evidence>
<feature type="transmembrane region" description="Helical" evidence="8">
    <location>
        <begin position="176"/>
        <end position="207"/>
    </location>
</feature>
<accession>D9Q0R9</accession>
<dbReference type="RefSeq" id="WP_013266419.1">
    <property type="nucleotide sequence ID" value="NC_014374.1"/>
</dbReference>
<gene>
    <name evidence="9" type="ordered locus">ASAC_0500</name>
</gene>
<dbReference type="EMBL" id="CP001742">
    <property type="protein sequence ID" value="ADL18907.1"/>
    <property type="molecule type" value="Genomic_DNA"/>
</dbReference>
<dbReference type="STRING" id="666510.ASAC_0500"/>
<keyword evidence="7 8" id="KW-0472">Membrane</keyword>
<proteinExistence type="inferred from homology"/>
<keyword evidence="6 8" id="KW-1133">Transmembrane helix</keyword>
<name>D9Q0R9_ACIS3</name>
<dbReference type="AlphaFoldDB" id="D9Q0R9"/>
<dbReference type="Gene3D" id="1.10.3470.10">
    <property type="entry name" value="ABC transporter involved in vitamin B12 uptake, BtuC"/>
    <property type="match status" value="1"/>
</dbReference>
<feature type="transmembrane region" description="Helical" evidence="8">
    <location>
        <begin position="244"/>
        <end position="263"/>
    </location>
</feature>
<dbReference type="KEGG" id="asc:ASAC_0500"/>
<feature type="transmembrane region" description="Helical" evidence="8">
    <location>
        <begin position="275"/>
        <end position="297"/>
    </location>
</feature>
<keyword evidence="5 8" id="KW-0812">Transmembrane</keyword>
<dbReference type="InParanoid" id="D9Q0R9"/>
<dbReference type="PANTHER" id="PTHR30472:SF25">
    <property type="entry name" value="ABC TRANSPORTER PERMEASE PROTEIN MJ0876-RELATED"/>
    <property type="match status" value="1"/>
</dbReference>
<keyword evidence="3" id="KW-0813">Transport</keyword>
<dbReference type="GeneID" id="9498731"/>
<evidence type="ECO:0000256" key="8">
    <source>
        <dbReference type="SAM" id="Phobius"/>
    </source>
</evidence>
<dbReference type="InterPro" id="IPR000522">
    <property type="entry name" value="ABC_transptr_permease_BtuC"/>
</dbReference>
<dbReference type="FunCoup" id="D9Q0R9">
    <property type="interactions" value="2"/>
</dbReference>
<keyword evidence="10" id="KW-1185">Reference proteome</keyword>
<evidence type="ECO:0000256" key="5">
    <source>
        <dbReference type="ARBA" id="ARBA00022692"/>
    </source>
</evidence>
<dbReference type="CDD" id="cd06550">
    <property type="entry name" value="TM_ABC_iron-siderophores_like"/>
    <property type="match status" value="1"/>
</dbReference>
<dbReference type="eggNOG" id="arCOG01007">
    <property type="taxonomic scope" value="Archaea"/>
</dbReference>
<protein>
    <submittedName>
        <fullName evidence="9">Putative ABC transporter, permease protein</fullName>
    </submittedName>
</protein>
<evidence type="ECO:0000256" key="4">
    <source>
        <dbReference type="ARBA" id="ARBA00022475"/>
    </source>
</evidence>
<feature type="transmembrane region" description="Helical" evidence="8">
    <location>
        <begin position="303"/>
        <end position="321"/>
    </location>
</feature>
<dbReference type="SUPFAM" id="SSF81345">
    <property type="entry name" value="ABC transporter involved in vitamin B12 uptake, BtuC"/>
    <property type="match status" value="1"/>
</dbReference>
<feature type="transmembrane region" description="Helical" evidence="8">
    <location>
        <begin position="49"/>
        <end position="77"/>
    </location>
</feature>